<protein>
    <submittedName>
        <fullName evidence="2">Uncharacterized protein</fullName>
    </submittedName>
</protein>
<sequence length="418" mass="49009">MWNLINYNNENDSNANATFWSIFGYEDKPNESITINENEQKENNLKVENNIEPESLSDNTNKDIRRKKKKKKNKLKDNIDKSPFLSDISAYADYCTSDDVTDKYSFNENNDHMVSTKNNKYNYSNDISEKGNYLTVQEEKELTGQQENDLTVQEKKELIGQQENDLTVQEEKELIGQQENDLTVQEEKELIGDQENDLTVQENKTEGMVEEIYNNSSLPYANEWLFDKIKEILDPSINQESISELLTHKYNSFNEANTGIFDLLENLLVRSGSNNQENMEISKQRKGNYSYNHYNSMDESINEHYNFINYSIHCINKELSANVELEATKMMKIYNHSLNKYKNYINFKDDIYQDLVNEGEEISTLIFDENKKIKKRIPKIDFLVLININSENYNNIIESHNVQTPKLNLEEIFKINLI</sequence>
<feature type="coiled-coil region" evidence="1">
    <location>
        <begin position="152"/>
        <end position="204"/>
    </location>
</feature>
<evidence type="ECO:0000256" key="1">
    <source>
        <dbReference type="SAM" id="Coils"/>
    </source>
</evidence>
<dbReference type="EMBL" id="LT969434">
    <property type="protein sequence ID" value="SOV15752.1"/>
    <property type="molecule type" value="Genomic_DNA"/>
</dbReference>
<evidence type="ECO:0000313" key="3">
    <source>
        <dbReference type="Proteomes" id="UP000831156"/>
    </source>
</evidence>
<name>A0ABY1UQ86_9APIC</name>
<reference evidence="2" key="1">
    <citation type="submission" date="2016-09" db="EMBL/GenBank/DDBJ databases">
        <authorList>
            <consortium name="Pathogen Informatics"/>
            <person name="Sun Q."/>
            <person name="Inoue M."/>
        </authorList>
    </citation>
    <scope>NUCLEOTIDE SEQUENCE</scope>
</reference>
<organism evidence="2 3">
    <name type="scientific">Plasmodium gaboni</name>
    <dbReference type="NCBI Taxonomy" id="647221"/>
    <lineage>
        <taxon>Eukaryota</taxon>
        <taxon>Sar</taxon>
        <taxon>Alveolata</taxon>
        <taxon>Apicomplexa</taxon>
        <taxon>Aconoidasida</taxon>
        <taxon>Haemosporida</taxon>
        <taxon>Plasmodiidae</taxon>
        <taxon>Plasmodium</taxon>
        <taxon>Plasmodium (Laverania)</taxon>
    </lineage>
</organism>
<dbReference type="Proteomes" id="UP000831156">
    <property type="component" value="Chromosome 11"/>
</dbReference>
<keyword evidence="3" id="KW-1185">Reference proteome</keyword>
<keyword evidence="1" id="KW-0175">Coiled coil</keyword>
<proteinExistence type="predicted"/>
<accession>A0ABY1UQ86</accession>
<gene>
    <name evidence="2" type="ORF">PGABG01_1125900</name>
</gene>
<evidence type="ECO:0000313" key="2">
    <source>
        <dbReference type="EMBL" id="SOV15752.1"/>
    </source>
</evidence>